<dbReference type="Pfam" id="PF21307">
    <property type="entry name" value="Glyco_hydro_95_C"/>
    <property type="match status" value="1"/>
</dbReference>
<dbReference type="EMBL" id="JAKEVY010000005">
    <property type="protein sequence ID" value="MCF1716689.1"/>
    <property type="molecule type" value="Genomic_DNA"/>
</dbReference>
<dbReference type="InterPro" id="IPR008928">
    <property type="entry name" value="6-hairpin_glycosidase_sf"/>
</dbReference>
<dbReference type="RefSeq" id="WP_234868059.1">
    <property type="nucleotide sequence ID" value="NZ_JAKEVY010000005.1"/>
</dbReference>
<dbReference type="PANTHER" id="PTHR31084:SF0">
    <property type="entry name" value="ALPHA-L-FUCOSIDASE 2"/>
    <property type="match status" value="1"/>
</dbReference>
<name>A0ABS9BN98_9BACT</name>
<sequence>MRIPFSLSFLLLVSISLFAQDSSKLELWYKQPAANWNEALPVGNGRLGAMVFGNPVRERIQLNEESLWAGSPVEANADAAAHLPQLRKLLLDDSIQQAMDLAEKTLRSKPMRIRSYQSLGDLFIDYFPTSDARPKLENYVRKLDLETGIASSSYTIEGVRYHSEVFASAPANCIVIRIRTEQPNALHARVSLSREQDAMVVPDGEKGLLLQGQILDLPDEDAGPDGLHMKFAAKLTAMHSGGSVQAVNNSLYVKGVSELVLYLTAATNYNLQLLDMDPAINPTQRCDEILKALPASFEGIKAAHVEDHASFFNRVALKIGSSAARLTPTDERIKKVKAGGEDIDLAVLQFQYGRYLLMGSSRKPGVLPANLQGIWCKDMNAPWNSDFHTNINIQMNYWPVESANLSEAFLPLSDFVDLLRKPGRVTASKTFGSRGWTVNHLTNPFGRTAIADGVSWGTYPIAGSWLSLHLWEHFLFTRDTAYLRENAWPVMKESAEFMQGFLIKDKQGYWVTAPSTSPENAFKLPNGKVFGLTYGATMDIQITRALFEACRTASSILKTDKKFARALAAIEKELPPVRVSKRYGIVQEWIHDYEESEPGHRHMSQLFGLYPANQINRQHPELFAAARRTIERRLEYAKGGTGSYTGWSKSWIINFYARLFDGDKAWSNLQDMQRYLTLPNLFDDHPPFQIDGNFGLTAGMAEMLLQSHTDTLQLLPALPAAWPNGSVKGLKARGNLIVDMEWKNGRLVELRLQAGAAYTGVVEVAGKTKKLKLKKGEQLQWRP</sequence>
<dbReference type="Gene3D" id="2.70.98.50">
    <property type="entry name" value="putative glycoside hydrolase family protein from bacillus halodurans"/>
    <property type="match status" value="1"/>
</dbReference>
<comment type="caution">
    <text evidence="5">The sequence shown here is derived from an EMBL/GenBank/DDBJ whole genome shotgun (WGS) entry which is preliminary data.</text>
</comment>
<feature type="chain" id="PRO_5046033781" evidence="1">
    <location>
        <begin position="20"/>
        <end position="783"/>
    </location>
</feature>
<evidence type="ECO:0000313" key="5">
    <source>
        <dbReference type="EMBL" id="MCF1716689.1"/>
    </source>
</evidence>
<dbReference type="SUPFAM" id="SSF48208">
    <property type="entry name" value="Six-hairpin glycosidases"/>
    <property type="match status" value="1"/>
</dbReference>
<dbReference type="Proteomes" id="UP001200145">
    <property type="component" value="Unassembled WGS sequence"/>
</dbReference>
<feature type="signal peptide" evidence="1">
    <location>
        <begin position="1"/>
        <end position="19"/>
    </location>
</feature>
<feature type="domain" description="Glycosyl hydrolase family 95 N-terminal" evidence="2">
    <location>
        <begin position="27"/>
        <end position="270"/>
    </location>
</feature>
<organism evidence="5 6">
    <name type="scientific">Flavihumibacter fluminis</name>
    <dbReference type="NCBI Taxonomy" id="2909236"/>
    <lineage>
        <taxon>Bacteria</taxon>
        <taxon>Pseudomonadati</taxon>
        <taxon>Bacteroidota</taxon>
        <taxon>Chitinophagia</taxon>
        <taxon>Chitinophagales</taxon>
        <taxon>Chitinophagaceae</taxon>
        <taxon>Flavihumibacter</taxon>
    </lineage>
</organism>
<dbReference type="GO" id="GO:0016787">
    <property type="term" value="F:hydrolase activity"/>
    <property type="evidence" value="ECO:0007669"/>
    <property type="project" value="UniProtKB-KW"/>
</dbReference>
<protein>
    <submittedName>
        <fullName evidence="5">Glycoside hydrolase family 95 protein</fullName>
    </submittedName>
</protein>
<evidence type="ECO:0000256" key="1">
    <source>
        <dbReference type="SAM" id="SignalP"/>
    </source>
</evidence>
<dbReference type="InterPro" id="IPR049053">
    <property type="entry name" value="AFCA-like_C"/>
</dbReference>
<evidence type="ECO:0000313" key="6">
    <source>
        <dbReference type="Proteomes" id="UP001200145"/>
    </source>
</evidence>
<evidence type="ECO:0000259" key="2">
    <source>
        <dbReference type="Pfam" id="PF14498"/>
    </source>
</evidence>
<dbReference type="InterPro" id="IPR013780">
    <property type="entry name" value="Glyco_hydro_b"/>
</dbReference>
<dbReference type="Pfam" id="PF14498">
    <property type="entry name" value="Glyco_hyd_65N_2"/>
    <property type="match status" value="1"/>
</dbReference>
<feature type="domain" description="Glycosyl hydrolase family 95 catalytic" evidence="4">
    <location>
        <begin position="297"/>
        <end position="704"/>
    </location>
</feature>
<proteinExistence type="predicted"/>
<dbReference type="InterPro" id="IPR016518">
    <property type="entry name" value="Alpha-L-fucosidase"/>
</dbReference>
<accession>A0ABS9BN98</accession>
<dbReference type="InterPro" id="IPR012341">
    <property type="entry name" value="6hp_glycosidase-like_sf"/>
</dbReference>
<reference evidence="5 6" key="1">
    <citation type="submission" date="2022-01" db="EMBL/GenBank/DDBJ databases">
        <title>Flavihumibacter sp. nov., isolated from sediment of a river.</title>
        <authorList>
            <person name="Liu H."/>
        </authorList>
    </citation>
    <scope>NUCLEOTIDE SEQUENCE [LARGE SCALE GENOMIC DNA]</scope>
    <source>
        <strain evidence="5 6">RY-1</strain>
    </source>
</reference>
<keyword evidence="1" id="KW-0732">Signal</keyword>
<dbReference type="Pfam" id="PF22124">
    <property type="entry name" value="Glyco_hydro_95_cat"/>
    <property type="match status" value="1"/>
</dbReference>
<keyword evidence="5" id="KW-0378">Hydrolase</keyword>
<dbReference type="Gene3D" id="2.60.40.1180">
    <property type="entry name" value="Golgi alpha-mannosidase II"/>
    <property type="match status" value="1"/>
</dbReference>
<dbReference type="InterPro" id="IPR027414">
    <property type="entry name" value="GH95_N_dom"/>
</dbReference>
<evidence type="ECO:0000259" key="3">
    <source>
        <dbReference type="Pfam" id="PF21307"/>
    </source>
</evidence>
<dbReference type="InterPro" id="IPR054363">
    <property type="entry name" value="GH95_cat"/>
</dbReference>
<keyword evidence="6" id="KW-1185">Reference proteome</keyword>
<gene>
    <name evidence="5" type="ORF">L0U88_18755</name>
</gene>
<feature type="domain" description="Alpha fucosidase A-like C-terminal" evidence="3">
    <location>
        <begin position="706"/>
        <end position="769"/>
    </location>
</feature>
<dbReference type="Gene3D" id="1.50.10.10">
    <property type="match status" value="1"/>
</dbReference>
<evidence type="ECO:0000259" key="4">
    <source>
        <dbReference type="Pfam" id="PF22124"/>
    </source>
</evidence>
<dbReference type="PIRSF" id="PIRSF007663">
    <property type="entry name" value="UCP007663"/>
    <property type="match status" value="1"/>
</dbReference>
<dbReference type="PANTHER" id="PTHR31084">
    <property type="entry name" value="ALPHA-L-FUCOSIDASE 2"/>
    <property type="match status" value="1"/>
</dbReference>